<dbReference type="EMBL" id="DXAJ01000050">
    <property type="protein sequence ID" value="HJA02401.1"/>
    <property type="molecule type" value="Genomic_DNA"/>
</dbReference>
<dbReference type="GO" id="GO:0016887">
    <property type="term" value="F:ATP hydrolysis activity"/>
    <property type="evidence" value="ECO:0007669"/>
    <property type="project" value="InterPro"/>
</dbReference>
<organism evidence="5 6">
    <name type="scientific">Candidatus Gallimonas gallistercoris</name>
    <dbReference type="NCBI Taxonomy" id="2838602"/>
    <lineage>
        <taxon>Bacteria</taxon>
        <taxon>Bacillati</taxon>
        <taxon>Bacillota</taxon>
        <taxon>Clostridia</taxon>
        <taxon>Candidatus Gallimonas</taxon>
    </lineage>
</organism>
<sequence>MILSHVTKQYRTVRALDDLSLTIEEGKITAVLGESGAGKTTLLSCIMGLIPFEGEIDGEGGKRPKRREDCSYLFQDALLLPNLTAEENIDLVLPKGMGEKTREMLARVGLKGKEKAYPHELSGGEKQRVSIARAFLYPHKLLLMDEPFSSLDLALKRALMELVRSLREEEGGTVLFVTHDVQEAAFLAERALVLHRGKLIGDLPIDAPYPRDLLSPPPEARELARILLETGEIK</sequence>
<dbReference type="InterPro" id="IPR003593">
    <property type="entry name" value="AAA+_ATPase"/>
</dbReference>
<dbReference type="SUPFAM" id="SSF52540">
    <property type="entry name" value="P-loop containing nucleoside triphosphate hydrolases"/>
    <property type="match status" value="1"/>
</dbReference>
<dbReference type="PANTHER" id="PTHR42788">
    <property type="entry name" value="TAURINE IMPORT ATP-BINDING PROTEIN-RELATED"/>
    <property type="match status" value="1"/>
</dbReference>
<comment type="caution">
    <text evidence="5">The sequence shown here is derived from an EMBL/GenBank/DDBJ whole genome shotgun (WGS) entry which is preliminary data.</text>
</comment>
<dbReference type="InterPro" id="IPR027417">
    <property type="entry name" value="P-loop_NTPase"/>
</dbReference>
<accession>A0A9D2KFL6</accession>
<dbReference type="SMART" id="SM00382">
    <property type="entry name" value="AAA"/>
    <property type="match status" value="1"/>
</dbReference>
<dbReference type="InterPro" id="IPR003439">
    <property type="entry name" value="ABC_transporter-like_ATP-bd"/>
</dbReference>
<evidence type="ECO:0000256" key="1">
    <source>
        <dbReference type="ARBA" id="ARBA00022448"/>
    </source>
</evidence>
<dbReference type="PROSITE" id="PS50893">
    <property type="entry name" value="ABC_TRANSPORTER_2"/>
    <property type="match status" value="1"/>
</dbReference>
<reference evidence="5" key="2">
    <citation type="submission" date="2021-04" db="EMBL/GenBank/DDBJ databases">
        <authorList>
            <person name="Gilroy R."/>
        </authorList>
    </citation>
    <scope>NUCLEOTIDE SEQUENCE</scope>
    <source>
        <strain evidence="5">CHK156-179</strain>
    </source>
</reference>
<evidence type="ECO:0000313" key="6">
    <source>
        <dbReference type="Proteomes" id="UP000824221"/>
    </source>
</evidence>
<evidence type="ECO:0000313" key="5">
    <source>
        <dbReference type="EMBL" id="HJA02401.1"/>
    </source>
</evidence>
<proteinExistence type="predicted"/>
<dbReference type="Proteomes" id="UP000824221">
    <property type="component" value="Unassembled WGS sequence"/>
</dbReference>
<dbReference type="InterPro" id="IPR050166">
    <property type="entry name" value="ABC_transporter_ATP-bind"/>
</dbReference>
<dbReference type="InterPro" id="IPR017871">
    <property type="entry name" value="ABC_transporter-like_CS"/>
</dbReference>
<dbReference type="Pfam" id="PF00005">
    <property type="entry name" value="ABC_tran"/>
    <property type="match status" value="1"/>
</dbReference>
<dbReference type="Gene3D" id="3.40.50.300">
    <property type="entry name" value="P-loop containing nucleotide triphosphate hydrolases"/>
    <property type="match status" value="1"/>
</dbReference>
<gene>
    <name evidence="5" type="ORF">H9797_03360</name>
</gene>
<reference evidence="5" key="1">
    <citation type="journal article" date="2021" name="PeerJ">
        <title>Extensive microbial diversity within the chicken gut microbiome revealed by metagenomics and culture.</title>
        <authorList>
            <person name="Gilroy R."/>
            <person name="Ravi A."/>
            <person name="Getino M."/>
            <person name="Pursley I."/>
            <person name="Horton D.L."/>
            <person name="Alikhan N.F."/>
            <person name="Baker D."/>
            <person name="Gharbi K."/>
            <person name="Hall N."/>
            <person name="Watson M."/>
            <person name="Adriaenssens E.M."/>
            <person name="Foster-Nyarko E."/>
            <person name="Jarju S."/>
            <person name="Secka A."/>
            <person name="Antonio M."/>
            <person name="Oren A."/>
            <person name="Chaudhuri R.R."/>
            <person name="La Ragione R."/>
            <person name="Hildebrand F."/>
            <person name="Pallen M.J."/>
        </authorList>
    </citation>
    <scope>NUCLEOTIDE SEQUENCE</scope>
    <source>
        <strain evidence="5">CHK156-179</strain>
    </source>
</reference>
<dbReference type="GO" id="GO:0005524">
    <property type="term" value="F:ATP binding"/>
    <property type="evidence" value="ECO:0007669"/>
    <property type="project" value="UniProtKB-KW"/>
</dbReference>
<evidence type="ECO:0000256" key="2">
    <source>
        <dbReference type="ARBA" id="ARBA00022741"/>
    </source>
</evidence>
<keyword evidence="3 5" id="KW-0067">ATP-binding</keyword>
<protein>
    <submittedName>
        <fullName evidence="5">ABC transporter ATP-binding protein</fullName>
    </submittedName>
</protein>
<feature type="domain" description="ABC transporter" evidence="4">
    <location>
        <begin position="1"/>
        <end position="221"/>
    </location>
</feature>
<evidence type="ECO:0000256" key="3">
    <source>
        <dbReference type="ARBA" id="ARBA00022840"/>
    </source>
</evidence>
<name>A0A9D2KFL6_9FIRM</name>
<keyword evidence="1" id="KW-0813">Transport</keyword>
<dbReference type="PROSITE" id="PS00211">
    <property type="entry name" value="ABC_TRANSPORTER_1"/>
    <property type="match status" value="1"/>
</dbReference>
<evidence type="ECO:0000259" key="4">
    <source>
        <dbReference type="PROSITE" id="PS50893"/>
    </source>
</evidence>
<dbReference type="PANTHER" id="PTHR42788:SF13">
    <property type="entry name" value="ALIPHATIC SULFONATES IMPORT ATP-BINDING PROTEIN SSUB"/>
    <property type="match status" value="1"/>
</dbReference>
<keyword evidence="2" id="KW-0547">Nucleotide-binding</keyword>
<dbReference type="AlphaFoldDB" id="A0A9D2KFL6"/>